<protein>
    <recommendedName>
        <fullName evidence="8">C3H1-type domain-containing protein</fullName>
    </recommendedName>
</protein>
<dbReference type="SUPFAM" id="SSF90229">
    <property type="entry name" value="CCCH zinc finger"/>
    <property type="match status" value="4"/>
</dbReference>
<evidence type="ECO:0000259" key="8">
    <source>
        <dbReference type="PROSITE" id="PS50103"/>
    </source>
</evidence>
<feature type="region of interest" description="Disordered" evidence="7">
    <location>
        <begin position="601"/>
        <end position="710"/>
    </location>
</feature>
<evidence type="ECO:0000256" key="4">
    <source>
        <dbReference type="ARBA" id="ARBA00022884"/>
    </source>
</evidence>
<feature type="domain" description="C3H1-type" evidence="8">
    <location>
        <begin position="573"/>
        <end position="600"/>
    </location>
</feature>
<feature type="zinc finger region" description="C3H1-type" evidence="6">
    <location>
        <begin position="141"/>
        <end position="168"/>
    </location>
</feature>
<feature type="compositionally biased region" description="Basic and acidic residues" evidence="7">
    <location>
        <begin position="352"/>
        <end position="362"/>
    </location>
</feature>
<dbReference type="InterPro" id="IPR000571">
    <property type="entry name" value="Znf_CCCH"/>
</dbReference>
<dbReference type="Pfam" id="PF00642">
    <property type="entry name" value="zf-CCCH"/>
    <property type="match status" value="2"/>
</dbReference>
<evidence type="ECO:0000256" key="7">
    <source>
        <dbReference type="SAM" id="MobiDB-lite"/>
    </source>
</evidence>
<dbReference type="GO" id="GO:0003677">
    <property type="term" value="F:DNA binding"/>
    <property type="evidence" value="ECO:0007669"/>
    <property type="project" value="UniProtKB-KW"/>
</dbReference>
<evidence type="ECO:0000313" key="9">
    <source>
        <dbReference type="EMBL" id="CAE4635493.1"/>
    </source>
</evidence>
<evidence type="ECO:0000256" key="5">
    <source>
        <dbReference type="ARBA" id="ARBA00023125"/>
    </source>
</evidence>
<evidence type="ECO:0000256" key="6">
    <source>
        <dbReference type="PROSITE-ProRule" id="PRU00723"/>
    </source>
</evidence>
<accession>A0A7S4S609</accession>
<feature type="domain" description="C3H1-type" evidence="8">
    <location>
        <begin position="141"/>
        <end position="168"/>
    </location>
</feature>
<dbReference type="PROSITE" id="PS50103">
    <property type="entry name" value="ZF_C3H1"/>
    <property type="match status" value="4"/>
</dbReference>
<dbReference type="GO" id="GO:0003723">
    <property type="term" value="F:RNA binding"/>
    <property type="evidence" value="ECO:0007669"/>
    <property type="project" value="UniProtKB-KW"/>
</dbReference>
<feature type="region of interest" description="Disordered" evidence="7">
    <location>
        <begin position="237"/>
        <end position="417"/>
    </location>
</feature>
<reference evidence="9" key="1">
    <citation type="submission" date="2021-01" db="EMBL/GenBank/DDBJ databases">
        <authorList>
            <person name="Corre E."/>
            <person name="Pelletier E."/>
            <person name="Niang G."/>
            <person name="Scheremetjew M."/>
            <person name="Finn R."/>
            <person name="Kale V."/>
            <person name="Holt S."/>
            <person name="Cochrane G."/>
            <person name="Meng A."/>
            <person name="Brown T."/>
            <person name="Cohen L."/>
        </authorList>
    </citation>
    <scope>NUCLEOTIDE SEQUENCE</scope>
    <source>
        <strain evidence="9">CCMP3105</strain>
    </source>
</reference>
<feature type="compositionally biased region" description="Basic and acidic residues" evidence="7">
    <location>
        <begin position="389"/>
        <end position="409"/>
    </location>
</feature>
<dbReference type="Pfam" id="PF14608">
    <property type="entry name" value="zf-CCCH_2"/>
    <property type="match status" value="1"/>
</dbReference>
<gene>
    <name evidence="9" type="ORF">AMON00008_LOCUS45469</name>
</gene>
<feature type="zinc finger region" description="C3H1-type" evidence="6">
    <location>
        <begin position="703"/>
        <end position="728"/>
    </location>
</feature>
<keyword evidence="3 6" id="KW-0862">Zinc</keyword>
<feature type="region of interest" description="Disordered" evidence="7">
    <location>
        <begin position="510"/>
        <end position="575"/>
    </location>
</feature>
<evidence type="ECO:0000256" key="3">
    <source>
        <dbReference type="ARBA" id="ARBA00022833"/>
    </source>
</evidence>
<keyword evidence="2 6" id="KW-0863">Zinc-finger</keyword>
<feature type="zinc finger region" description="C3H1-type" evidence="6">
    <location>
        <begin position="573"/>
        <end position="600"/>
    </location>
</feature>
<feature type="compositionally biased region" description="Low complexity" evidence="7">
    <location>
        <begin position="99"/>
        <end position="109"/>
    </location>
</feature>
<feature type="region of interest" description="Disordered" evidence="7">
    <location>
        <begin position="1"/>
        <end position="140"/>
    </location>
</feature>
<dbReference type="InterPro" id="IPR036855">
    <property type="entry name" value="Znf_CCCH_sf"/>
</dbReference>
<feature type="compositionally biased region" description="Acidic residues" evidence="7">
    <location>
        <begin position="292"/>
        <end position="310"/>
    </location>
</feature>
<feature type="domain" description="C3H1-type" evidence="8">
    <location>
        <begin position="421"/>
        <end position="448"/>
    </location>
</feature>
<name>A0A7S4S609_9DINO</name>
<feature type="zinc finger region" description="C3H1-type" evidence="6">
    <location>
        <begin position="421"/>
        <end position="448"/>
    </location>
</feature>
<keyword evidence="4" id="KW-0694">RNA-binding</keyword>
<dbReference type="SMART" id="SM00356">
    <property type="entry name" value="ZnF_C3H1"/>
    <property type="match status" value="4"/>
</dbReference>
<dbReference type="PANTHER" id="PTHR24009">
    <property type="entry name" value="RNA-BINDING (RRM/RBD/RNP MOTIFS)"/>
    <property type="match status" value="1"/>
</dbReference>
<proteinExistence type="predicted"/>
<feature type="compositionally biased region" description="Acidic residues" evidence="7">
    <location>
        <begin position="271"/>
        <end position="284"/>
    </location>
</feature>
<feature type="domain" description="C3H1-type" evidence="8">
    <location>
        <begin position="703"/>
        <end position="728"/>
    </location>
</feature>
<evidence type="ECO:0000256" key="1">
    <source>
        <dbReference type="ARBA" id="ARBA00022723"/>
    </source>
</evidence>
<dbReference type="Gene3D" id="4.10.1000.10">
    <property type="entry name" value="Zinc finger, CCCH-type"/>
    <property type="match status" value="3"/>
</dbReference>
<feature type="compositionally biased region" description="Low complexity" evidence="7">
    <location>
        <begin position="676"/>
        <end position="687"/>
    </location>
</feature>
<keyword evidence="1 6" id="KW-0479">Metal-binding</keyword>
<dbReference type="AlphaFoldDB" id="A0A7S4S609"/>
<evidence type="ECO:0000256" key="2">
    <source>
        <dbReference type="ARBA" id="ARBA00022771"/>
    </source>
</evidence>
<feature type="compositionally biased region" description="Pro residues" evidence="7">
    <location>
        <begin position="651"/>
        <end position="660"/>
    </location>
</feature>
<dbReference type="GO" id="GO:0008270">
    <property type="term" value="F:zinc ion binding"/>
    <property type="evidence" value="ECO:0007669"/>
    <property type="project" value="UniProtKB-KW"/>
</dbReference>
<sequence length="728" mass="79185">MVLPVGAPRKRFPSEWHGNEETLPPVKRPRLGPGDGWPPKGKGKGKGKDKGPGGFGSWSPSLGPPADYRPPPLQRPAVIGARAPPGDSEQHRAPPAERWAPPSDWGPPASWGPPPAERRAPAPVGTGGGDPRRPPRFARPMKGPELCIFWQQGRCKNGRHCRFLHGEAGPSEPPPPLEPEQIEDVRRFLEEHGGQLEGGQVAAHFHGLKKAQLAPHFDIVSLAKGKFYVRVQGFEGPLPEVFEGSPTGEGEGSADEVPNDEQVAEWRSGDEEGDPPEQEVEAQDGEPVPPDDREEAPLEEPDAQLDEQEEPFNSQDFEVLRLLEENDTDPPAEEQVPQAGEQEADLPPPGGESRRREDHDLPMNDGEQLPPEEQDGYQSDEYEVLLDGEEPHEFEAGEGADGEHADGLRRRPRKRDRVRQGSKSTVCVFWQRGMCRNGSSCRFVHGEPEFTRELDGELLEEVRTFLDELGGQLEGGVVAARFHGLKKAQLESHFDIVDVGKGKFYVRIRGRTFDGPPPEREGGAEASRRPPRAGAGWGPEPEEMRRERPGRYTGNWGGASTEPPRRFGNSTPSKTPVPCRFFPLGTCRNGEACPFLHGPVDDPGSLLPPSRPTFVPRSSTLWHPPRDAAPAALPPSAPIGMRNAPSSGPSGGPPRQPPVGAPSFRRPSSYSPPRPQRLGAPIGAAPSGPAPPGPSARPSSRPQSGPPPCKFFARGVCRNGRDCQFRHS</sequence>
<dbReference type="EMBL" id="HBNR01064387">
    <property type="protein sequence ID" value="CAE4635493.1"/>
    <property type="molecule type" value="Transcribed_RNA"/>
</dbReference>
<feature type="compositionally biased region" description="Acidic residues" evidence="7">
    <location>
        <begin position="252"/>
        <end position="263"/>
    </location>
</feature>
<organism evidence="9">
    <name type="scientific">Alexandrium monilatum</name>
    <dbReference type="NCBI Taxonomy" id="311494"/>
    <lineage>
        <taxon>Eukaryota</taxon>
        <taxon>Sar</taxon>
        <taxon>Alveolata</taxon>
        <taxon>Dinophyceae</taxon>
        <taxon>Gonyaulacales</taxon>
        <taxon>Pyrocystaceae</taxon>
        <taxon>Alexandrium</taxon>
    </lineage>
</organism>
<dbReference type="Pfam" id="PF18345">
    <property type="entry name" value="zf_CCCH_4"/>
    <property type="match status" value="1"/>
</dbReference>
<feature type="compositionally biased region" description="Acidic residues" evidence="7">
    <location>
        <begin position="370"/>
        <end position="388"/>
    </location>
</feature>
<feature type="compositionally biased region" description="Basic and acidic residues" evidence="7">
    <location>
        <begin position="517"/>
        <end position="528"/>
    </location>
</feature>
<keyword evidence="5" id="KW-0238">DNA-binding</keyword>